<sequence>MLAWLPTAAVLPLTEPSGVVVVLAAVAATATWRYAELRPSVRPVKGQG</sequence>
<protein>
    <submittedName>
        <fullName evidence="1">Uncharacterized protein</fullName>
    </submittedName>
</protein>
<keyword evidence="2" id="KW-1185">Reference proteome</keyword>
<proteinExistence type="predicted"/>
<comment type="caution">
    <text evidence="1">The sequence shown here is derived from an EMBL/GenBank/DDBJ whole genome shotgun (WGS) entry which is preliminary data.</text>
</comment>
<reference evidence="1" key="1">
    <citation type="submission" date="2020-09" db="EMBL/GenBank/DDBJ databases">
        <title>Streptomyces grisecoloratus sp. nov., isolated from cotton soil.</title>
        <authorList>
            <person name="Xing L."/>
        </authorList>
    </citation>
    <scope>NUCLEOTIDE SEQUENCE</scope>
    <source>
        <strain evidence="1">TRM S81-3</strain>
    </source>
</reference>
<evidence type="ECO:0000313" key="2">
    <source>
        <dbReference type="Proteomes" id="UP000621210"/>
    </source>
</evidence>
<organism evidence="1 2">
    <name type="scientific">Streptomyces griseicoloratus</name>
    <dbReference type="NCBI Taxonomy" id="2752516"/>
    <lineage>
        <taxon>Bacteria</taxon>
        <taxon>Bacillati</taxon>
        <taxon>Actinomycetota</taxon>
        <taxon>Actinomycetes</taxon>
        <taxon>Kitasatosporales</taxon>
        <taxon>Streptomycetaceae</taxon>
        <taxon>Streptomyces</taxon>
    </lineage>
</organism>
<dbReference type="EMBL" id="JACVQF010000217">
    <property type="protein sequence ID" value="MBD0422681.1"/>
    <property type="molecule type" value="Genomic_DNA"/>
</dbReference>
<name>A0A926QT34_9ACTN</name>
<dbReference type="Proteomes" id="UP000621210">
    <property type="component" value="Unassembled WGS sequence"/>
</dbReference>
<accession>A0A926QT34</accession>
<dbReference type="AlphaFoldDB" id="A0A926QT34"/>
<dbReference type="RefSeq" id="WP_188183655.1">
    <property type="nucleotide sequence ID" value="NZ_JACVQF010000217.1"/>
</dbReference>
<gene>
    <name evidence="1" type="ORF">H0H10_26580</name>
</gene>
<evidence type="ECO:0000313" key="1">
    <source>
        <dbReference type="EMBL" id="MBD0422681.1"/>
    </source>
</evidence>
<reference evidence="1" key="2">
    <citation type="submission" date="2020-09" db="EMBL/GenBank/DDBJ databases">
        <authorList>
            <person name="Luo X."/>
        </authorList>
    </citation>
    <scope>NUCLEOTIDE SEQUENCE</scope>
    <source>
        <strain evidence="1">TRM S81-3</strain>
    </source>
</reference>